<keyword evidence="1" id="KW-0175">Coiled coil</keyword>
<name>A0A0W0SC50_9GAMM</name>
<dbReference type="PATRIC" id="fig|28084.5.peg.2848"/>
<evidence type="ECO:0000256" key="1">
    <source>
        <dbReference type="SAM" id="Coils"/>
    </source>
</evidence>
<reference evidence="3 4" key="1">
    <citation type="submission" date="2015-11" db="EMBL/GenBank/DDBJ databases">
        <title>Genomic analysis of 38 Legionella species identifies large and diverse effector repertoires.</title>
        <authorList>
            <person name="Burstein D."/>
            <person name="Amaro F."/>
            <person name="Zusman T."/>
            <person name="Lifshitz Z."/>
            <person name="Cohen O."/>
            <person name="Gilbert J.A."/>
            <person name="Pupko T."/>
            <person name="Shuman H.A."/>
            <person name="Segal G."/>
        </authorList>
    </citation>
    <scope>NUCLEOTIDE SEQUENCE [LARGE SCALE GENOMIC DNA]</scope>
    <source>
        <strain evidence="3 4">ORW</strain>
    </source>
</reference>
<evidence type="ECO:0000313" key="4">
    <source>
        <dbReference type="Proteomes" id="UP000054921"/>
    </source>
</evidence>
<feature type="region of interest" description="Disordered" evidence="2">
    <location>
        <begin position="247"/>
        <end position="276"/>
    </location>
</feature>
<proteinExistence type="predicted"/>
<feature type="coiled-coil region" evidence="1">
    <location>
        <begin position="78"/>
        <end position="122"/>
    </location>
</feature>
<dbReference type="RefSeq" id="WP_058388055.1">
    <property type="nucleotide sequence ID" value="NZ_LNXW01000013.1"/>
</dbReference>
<accession>A0A0W0SC50</accession>
<comment type="caution">
    <text evidence="3">The sequence shown here is derived from an EMBL/GenBank/DDBJ whole genome shotgun (WGS) entry which is preliminary data.</text>
</comment>
<dbReference type="Proteomes" id="UP000054921">
    <property type="component" value="Unassembled WGS sequence"/>
</dbReference>
<dbReference type="OrthoDB" id="5653471at2"/>
<feature type="compositionally biased region" description="Basic and acidic residues" evidence="2">
    <location>
        <begin position="247"/>
        <end position="256"/>
    </location>
</feature>
<evidence type="ECO:0000313" key="3">
    <source>
        <dbReference type="EMBL" id="KTC80612.1"/>
    </source>
</evidence>
<gene>
    <name evidence="3" type="ORF">Lche_2632</name>
</gene>
<protein>
    <submittedName>
        <fullName evidence="3">Uncharacterized protein</fullName>
    </submittedName>
</protein>
<organism evidence="3 4">
    <name type="scientific">Legionella cherrii</name>
    <dbReference type="NCBI Taxonomy" id="28084"/>
    <lineage>
        <taxon>Bacteria</taxon>
        <taxon>Pseudomonadati</taxon>
        <taxon>Pseudomonadota</taxon>
        <taxon>Gammaproteobacteria</taxon>
        <taxon>Legionellales</taxon>
        <taxon>Legionellaceae</taxon>
        <taxon>Legionella</taxon>
    </lineage>
</organism>
<dbReference type="EMBL" id="LNXW01000013">
    <property type="protein sequence ID" value="KTC80612.1"/>
    <property type="molecule type" value="Genomic_DNA"/>
</dbReference>
<sequence>MAKSLSSLSGFNKDVRSRLKNSIRKILSLDEEDISYDCYNAFAILKNAVWQAELFTQRTYTKYSVLDVLTDDDLLKVIAELEKSLPEVSAKIERMKDEVKGLELLETQKDEIEKTLNECRTMIAGKRRILDKAPIPEEPGGWSKFIADKNPGPFKSLFLLLVPKKSIEAAQKLCDEYELASQAREGLVAEIENLTRENTTLMSNLDSKEEEIQKLETKQSQLKELEEHKKILDQGVRDLEKNATKLELSAKQKERTQTVAQKQNEEDDDLLFSLEM</sequence>
<evidence type="ECO:0000256" key="2">
    <source>
        <dbReference type="SAM" id="MobiDB-lite"/>
    </source>
</evidence>
<dbReference type="AlphaFoldDB" id="A0A0W0SC50"/>